<dbReference type="PIRSF" id="PIRSF021290">
    <property type="entry name" value="DUF1273"/>
    <property type="match status" value="1"/>
</dbReference>
<accession>R3WFC6</accession>
<dbReference type="PATRIC" id="fig|1158610.3.peg.953"/>
<dbReference type="HAMAP" id="MF_01575">
    <property type="entry name" value="UPF0398"/>
    <property type="match status" value="1"/>
</dbReference>
<dbReference type="EMBL" id="AJAT01000011">
    <property type="protein sequence ID" value="EOL46167.1"/>
    <property type="molecule type" value="Genomic_DNA"/>
</dbReference>
<dbReference type="eggNOG" id="COG4474">
    <property type="taxonomic scope" value="Bacteria"/>
</dbReference>
<dbReference type="HOGENOM" id="CLU_105319_0_0_9"/>
<sequence length="181" mass="20971">MNKLKTLYLTGYRSFEIGVFQEKDPKIQVIKKVLKKELLQYAENGLEWVLTSGNLGVELWGAEVVSELKNDYPDLKLGIIFPFEEFGSQWNEANQLKLQTVKQLADYVNSTSHQPYKAPDQLRNHTQFLLEHTGGTLMVYDREYPGKLEFFVKSVECFSEKIPYVIHMITMDDLQNSIESL</sequence>
<reference evidence="2 3" key="1">
    <citation type="submission" date="2013-02" db="EMBL/GenBank/DDBJ databases">
        <title>The Genome Sequence of Enterococcus phoeniculicola BAA-412.</title>
        <authorList>
            <consortium name="The Broad Institute Genome Sequencing Platform"/>
            <consortium name="The Broad Institute Genome Sequencing Center for Infectious Disease"/>
            <person name="Earl A.M."/>
            <person name="Gilmore M.S."/>
            <person name="Lebreton F."/>
            <person name="Walker B."/>
            <person name="Young S.K."/>
            <person name="Zeng Q."/>
            <person name="Gargeya S."/>
            <person name="Fitzgerald M."/>
            <person name="Haas B."/>
            <person name="Abouelleil A."/>
            <person name="Alvarado L."/>
            <person name="Arachchi H.M."/>
            <person name="Berlin A.M."/>
            <person name="Chapman S.B."/>
            <person name="Dewar J."/>
            <person name="Goldberg J."/>
            <person name="Griggs A."/>
            <person name="Gujja S."/>
            <person name="Hansen M."/>
            <person name="Howarth C."/>
            <person name="Imamovic A."/>
            <person name="Larimer J."/>
            <person name="McCowan C."/>
            <person name="Murphy C."/>
            <person name="Neiman D."/>
            <person name="Pearson M."/>
            <person name="Priest M."/>
            <person name="Roberts A."/>
            <person name="Saif S."/>
            <person name="Shea T."/>
            <person name="Sisk P."/>
            <person name="Sykes S."/>
            <person name="Wortman J."/>
            <person name="Nusbaum C."/>
            <person name="Birren B."/>
        </authorList>
    </citation>
    <scope>NUCLEOTIDE SEQUENCE [LARGE SCALE GENOMIC DNA]</scope>
    <source>
        <strain evidence="2 3">ATCC BAA-412</strain>
    </source>
</reference>
<dbReference type="STRING" id="154621.RV11_GL002547"/>
<dbReference type="PANTHER" id="PTHR38440:SF1">
    <property type="entry name" value="UPF0398 PROTEIN SPR0331"/>
    <property type="match status" value="1"/>
</dbReference>
<protein>
    <recommendedName>
        <fullName evidence="1">UPF0398 protein UC3_00973</fullName>
    </recommendedName>
</protein>
<dbReference type="RefSeq" id="WP_010767645.1">
    <property type="nucleotide sequence ID" value="NZ_ASWE01000002.1"/>
</dbReference>
<evidence type="ECO:0000256" key="1">
    <source>
        <dbReference type="HAMAP-Rule" id="MF_01575"/>
    </source>
</evidence>
<dbReference type="Pfam" id="PF06908">
    <property type="entry name" value="YpsA"/>
    <property type="match status" value="1"/>
</dbReference>
<dbReference type="Proteomes" id="UP000013785">
    <property type="component" value="Unassembled WGS sequence"/>
</dbReference>
<dbReference type="NCBIfam" id="NF010181">
    <property type="entry name" value="PRK13660.1"/>
    <property type="match status" value="1"/>
</dbReference>
<evidence type="ECO:0000313" key="3">
    <source>
        <dbReference type="Proteomes" id="UP000013785"/>
    </source>
</evidence>
<gene>
    <name evidence="2" type="ORF">UC3_00973</name>
</gene>
<keyword evidence="3" id="KW-1185">Reference proteome</keyword>
<dbReference type="SUPFAM" id="SSF102405">
    <property type="entry name" value="MCP/YpsA-like"/>
    <property type="match status" value="1"/>
</dbReference>
<dbReference type="PANTHER" id="PTHR38440">
    <property type="entry name" value="UPF0398 PROTEIN YPSA"/>
    <property type="match status" value="1"/>
</dbReference>
<name>R3WFC6_9ENTE</name>
<comment type="similarity">
    <text evidence="1">Belongs to the UPF0398 family.</text>
</comment>
<evidence type="ECO:0000313" key="2">
    <source>
        <dbReference type="EMBL" id="EOL46167.1"/>
    </source>
</evidence>
<proteinExistence type="inferred from homology"/>
<dbReference type="AlphaFoldDB" id="R3WFC6"/>
<dbReference type="OrthoDB" id="2301957at2"/>
<organism evidence="2 3">
    <name type="scientific">Enterococcus phoeniculicola ATCC BAA-412</name>
    <dbReference type="NCBI Taxonomy" id="1158610"/>
    <lineage>
        <taxon>Bacteria</taxon>
        <taxon>Bacillati</taxon>
        <taxon>Bacillota</taxon>
        <taxon>Bacilli</taxon>
        <taxon>Lactobacillales</taxon>
        <taxon>Enterococcaceae</taxon>
        <taxon>Enterococcus</taxon>
    </lineage>
</organism>
<dbReference type="Gene3D" id="3.40.50.450">
    <property type="match status" value="1"/>
</dbReference>
<dbReference type="InterPro" id="IPR010697">
    <property type="entry name" value="YspA"/>
</dbReference>
<comment type="caution">
    <text evidence="2">The sequence shown here is derived from an EMBL/GenBank/DDBJ whole genome shotgun (WGS) entry which is preliminary data.</text>
</comment>